<evidence type="ECO:0000256" key="10">
    <source>
        <dbReference type="PROSITE-ProRule" id="PRU01360"/>
    </source>
</evidence>
<dbReference type="PANTHER" id="PTHR30069:SF29">
    <property type="entry name" value="HEMOGLOBIN AND HEMOGLOBIN-HAPTOGLOBIN-BINDING PROTEIN 1-RELATED"/>
    <property type="match status" value="1"/>
</dbReference>
<evidence type="ECO:0000313" key="12">
    <source>
        <dbReference type="EMBL" id="CZB20514.1"/>
    </source>
</evidence>
<name>A0A170TD26_9SYNE</name>
<dbReference type="InterPro" id="IPR000531">
    <property type="entry name" value="Beta-barrel_TonB"/>
</dbReference>
<evidence type="ECO:0000256" key="8">
    <source>
        <dbReference type="ARBA" id="ARBA00023170"/>
    </source>
</evidence>
<dbReference type="InterPro" id="IPR039426">
    <property type="entry name" value="TonB-dep_rcpt-like"/>
</dbReference>
<keyword evidence="8" id="KW-0675">Receptor</keyword>
<dbReference type="PANTHER" id="PTHR30069">
    <property type="entry name" value="TONB-DEPENDENT OUTER MEMBRANE RECEPTOR"/>
    <property type="match status" value="1"/>
</dbReference>
<keyword evidence="5" id="KW-0732">Signal</keyword>
<dbReference type="Pfam" id="PF00593">
    <property type="entry name" value="TonB_dep_Rec_b-barrel"/>
    <property type="match status" value="1"/>
</dbReference>
<feature type="domain" description="TonB-dependent receptor-like beta-barrel" evidence="11">
    <location>
        <begin position="17"/>
        <end position="195"/>
    </location>
</feature>
<evidence type="ECO:0000256" key="2">
    <source>
        <dbReference type="ARBA" id="ARBA00022448"/>
    </source>
</evidence>
<evidence type="ECO:0000313" key="13">
    <source>
        <dbReference type="Proteomes" id="UP000182631"/>
    </source>
</evidence>
<evidence type="ECO:0000259" key="11">
    <source>
        <dbReference type="Pfam" id="PF00593"/>
    </source>
</evidence>
<comment type="similarity">
    <text evidence="10">Belongs to the TonB-dependent receptor family.</text>
</comment>
<evidence type="ECO:0000256" key="1">
    <source>
        <dbReference type="ARBA" id="ARBA00004571"/>
    </source>
</evidence>
<sequence length="222" mass="24816">MEIVMRPDGPEIKDNKFQQNPDLKSEKATRIEIGTRYQRSNILAAGDQLLLSANAYYANVDNYIEAIVSTQTDNFITFTQNVNAELSGFEAEMAYDARSWFTSANLTIPRGSQEGNSRQLANLPQDRLSATLGLRPDPKWEIGLRSTVAGERKINDNEDSNINTDSFLTFDLFANLWLGDDLASGALVSFGIDNITNQKYKLHPNVLSSHGRSVKLNTQFTF</sequence>
<dbReference type="PROSITE" id="PS01156">
    <property type="entry name" value="TONB_DEPENDENT_REC_2"/>
    <property type="match status" value="1"/>
</dbReference>
<dbReference type="Proteomes" id="UP000182631">
    <property type="component" value="Unassembled WGS sequence"/>
</dbReference>
<evidence type="ECO:0000256" key="7">
    <source>
        <dbReference type="ARBA" id="ARBA00023136"/>
    </source>
</evidence>
<dbReference type="GO" id="GO:0009279">
    <property type="term" value="C:cell outer membrane"/>
    <property type="evidence" value="ECO:0007669"/>
    <property type="project" value="UniProtKB-SubCell"/>
</dbReference>
<keyword evidence="13" id="KW-1185">Reference proteome</keyword>
<dbReference type="GO" id="GO:0015344">
    <property type="term" value="F:siderophore uptake transmembrane transporter activity"/>
    <property type="evidence" value="ECO:0007669"/>
    <property type="project" value="TreeGrafter"/>
</dbReference>
<proteinExistence type="inferred from homology"/>
<keyword evidence="6" id="KW-0798">TonB box</keyword>
<accession>A0A170TD26</accession>
<dbReference type="PROSITE" id="PS52016">
    <property type="entry name" value="TONB_DEPENDENT_REC_3"/>
    <property type="match status" value="1"/>
</dbReference>
<evidence type="ECO:0000256" key="4">
    <source>
        <dbReference type="ARBA" id="ARBA00022692"/>
    </source>
</evidence>
<dbReference type="EMBL" id="FITM01000140">
    <property type="protein sequence ID" value="CZB20514.1"/>
    <property type="molecule type" value="Genomic_DNA"/>
</dbReference>
<dbReference type="GO" id="GO:0044718">
    <property type="term" value="P:siderophore transmembrane transport"/>
    <property type="evidence" value="ECO:0007669"/>
    <property type="project" value="TreeGrafter"/>
</dbReference>
<keyword evidence="9 10" id="KW-0998">Cell outer membrane</keyword>
<organism evidence="12 13">
    <name type="scientific">Candidatus Synechococcus spongiarum</name>
    <dbReference type="NCBI Taxonomy" id="431041"/>
    <lineage>
        <taxon>Bacteria</taxon>
        <taxon>Bacillati</taxon>
        <taxon>Cyanobacteriota</taxon>
        <taxon>Cyanophyceae</taxon>
        <taxon>Synechococcales</taxon>
        <taxon>Synechococcaceae</taxon>
        <taxon>Synechococcus</taxon>
    </lineage>
</organism>
<evidence type="ECO:0000256" key="6">
    <source>
        <dbReference type="ARBA" id="ARBA00023077"/>
    </source>
</evidence>
<comment type="subcellular location">
    <subcellularLocation>
        <location evidence="1 10">Cell outer membrane</location>
        <topology evidence="1 10">Multi-pass membrane protein</topology>
    </subcellularLocation>
</comment>
<dbReference type="AlphaFoldDB" id="A0A170TD26"/>
<dbReference type="Gene3D" id="2.40.170.20">
    <property type="entry name" value="TonB-dependent receptor, beta-barrel domain"/>
    <property type="match status" value="1"/>
</dbReference>
<keyword evidence="3 10" id="KW-1134">Transmembrane beta strand</keyword>
<evidence type="ECO:0000256" key="9">
    <source>
        <dbReference type="ARBA" id="ARBA00023237"/>
    </source>
</evidence>
<evidence type="ECO:0000256" key="3">
    <source>
        <dbReference type="ARBA" id="ARBA00022452"/>
    </source>
</evidence>
<reference evidence="13" key="1">
    <citation type="submission" date="2016-02" db="EMBL/GenBank/DDBJ databases">
        <authorList>
            <person name="liu f."/>
        </authorList>
    </citation>
    <scope>NUCLEOTIDE SEQUENCE [LARGE SCALE GENOMIC DNA]</scope>
</reference>
<keyword evidence="2 10" id="KW-0813">Transport</keyword>
<protein>
    <recommendedName>
        <fullName evidence="11">TonB-dependent receptor-like beta-barrel domain-containing protein</fullName>
    </recommendedName>
</protein>
<keyword evidence="7 10" id="KW-0472">Membrane</keyword>
<dbReference type="InterPro" id="IPR036942">
    <property type="entry name" value="Beta-barrel_TonB_sf"/>
</dbReference>
<dbReference type="SUPFAM" id="SSF56935">
    <property type="entry name" value="Porins"/>
    <property type="match status" value="1"/>
</dbReference>
<dbReference type="InterPro" id="IPR010917">
    <property type="entry name" value="TonB_rcpt_CS"/>
</dbReference>
<keyword evidence="4 10" id="KW-0812">Transmembrane</keyword>
<evidence type="ECO:0000256" key="5">
    <source>
        <dbReference type="ARBA" id="ARBA00022729"/>
    </source>
</evidence>
<gene>
    <name evidence="12" type="ORF">FLM9_1265</name>
</gene>